<feature type="chain" id="PRO_5043125072" evidence="1">
    <location>
        <begin position="18"/>
        <end position="325"/>
    </location>
</feature>
<dbReference type="EMBL" id="UYSL01019945">
    <property type="protein sequence ID" value="VDL71532.1"/>
    <property type="molecule type" value="Genomic_DNA"/>
</dbReference>
<sequence>MMRIVALSTLAVAVALAQDCSSPASTRETFGQYLLCMKTAIDQNYELYENEIREHGRKAALTCFSSTIDEGNRNDRCVLNQNDLNQVAWDPIAREANYCLQRKISGFPGVPDIPDIEEGSFTHKDSVISYISDHILIQSRLAFCGERKPARAANTNKCLHNPFVGYLSEHCKVLAACDTRLGVGSCSKTIPQTRAATCNCITDARDELKKRIASISTVFSDLISGRGGVAIGSSNKVDVCVASIKKQMITPVNDWVNVVDSALSTCIKKKPAGQNLGLEAMLNVFADTTGVAASQLKTGFDFVNNLIDAMVERSGRFCGNHCLRG</sequence>
<reference evidence="4" key="1">
    <citation type="submission" date="2017-02" db="UniProtKB">
        <authorList>
            <consortium name="WormBaseParasite"/>
        </authorList>
    </citation>
    <scope>IDENTIFICATION</scope>
</reference>
<dbReference type="OMA" id="VNDWIEV"/>
<reference evidence="2 3" key="2">
    <citation type="submission" date="2018-11" db="EMBL/GenBank/DDBJ databases">
        <authorList>
            <consortium name="Pathogen Informatics"/>
        </authorList>
    </citation>
    <scope>NUCLEOTIDE SEQUENCE [LARGE SCALE GENOMIC DNA]</scope>
</reference>
<keyword evidence="3" id="KW-1185">Reference proteome</keyword>
<evidence type="ECO:0000313" key="2">
    <source>
        <dbReference type="EMBL" id="VDL71532.1"/>
    </source>
</evidence>
<dbReference type="Proteomes" id="UP000271162">
    <property type="component" value="Unassembled WGS sequence"/>
</dbReference>
<proteinExistence type="predicted"/>
<dbReference type="WBParaSite" id="NBR_0000794201-mRNA-1">
    <property type="protein sequence ID" value="NBR_0000794201-mRNA-1"/>
    <property type="gene ID" value="NBR_0000794201"/>
</dbReference>
<name>A0A0N4XY15_NIPBR</name>
<feature type="signal peptide" evidence="1">
    <location>
        <begin position="1"/>
        <end position="17"/>
    </location>
</feature>
<gene>
    <name evidence="2" type="ORF">NBR_LOCUS7943</name>
</gene>
<dbReference type="AlphaFoldDB" id="A0A0N4XY15"/>
<protein>
    <submittedName>
        <fullName evidence="4">Secreted protein</fullName>
    </submittedName>
</protein>
<organism evidence="4">
    <name type="scientific">Nippostrongylus brasiliensis</name>
    <name type="common">Rat hookworm</name>
    <dbReference type="NCBI Taxonomy" id="27835"/>
    <lineage>
        <taxon>Eukaryota</taxon>
        <taxon>Metazoa</taxon>
        <taxon>Ecdysozoa</taxon>
        <taxon>Nematoda</taxon>
        <taxon>Chromadorea</taxon>
        <taxon>Rhabditida</taxon>
        <taxon>Rhabditina</taxon>
        <taxon>Rhabditomorpha</taxon>
        <taxon>Strongyloidea</taxon>
        <taxon>Heligmosomidae</taxon>
        <taxon>Nippostrongylus</taxon>
    </lineage>
</organism>
<accession>A0A0N4XY15</accession>
<keyword evidence="1" id="KW-0732">Signal</keyword>
<evidence type="ECO:0000313" key="4">
    <source>
        <dbReference type="WBParaSite" id="NBR_0000794201-mRNA-1"/>
    </source>
</evidence>
<dbReference type="STRING" id="27835.A0A0N4XY15"/>
<evidence type="ECO:0000256" key="1">
    <source>
        <dbReference type="SAM" id="SignalP"/>
    </source>
</evidence>
<evidence type="ECO:0000313" key="3">
    <source>
        <dbReference type="Proteomes" id="UP000271162"/>
    </source>
</evidence>